<dbReference type="EnsemblBacteria" id="AAQ00068">
    <property type="protein sequence ID" value="AAQ00068"/>
    <property type="gene ID" value="Pro_1023"/>
</dbReference>
<evidence type="ECO:0000256" key="5">
    <source>
        <dbReference type="ARBA" id="ARBA00023136"/>
    </source>
</evidence>
<dbReference type="InterPro" id="IPR002794">
    <property type="entry name" value="DUF92_TMEM19"/>
</dbReference>
<keyword evidence="3 6" id="KW-0812">Transmembrane</keyword>
<feature type="transmembrane region" description="Helical" evidence="6">
    <location>
        <begin position="21"/>
        <end position="39"/>
    </location>
</feature>
<keyword evidence="5 6" id="KW-0472">Membrane</keyword>
<dbReference type="OrthoDB" id="539948at2"/>
<reference evidence="7 8" key="1">
    <citation type="journal article" date="2003" name="Proc. Natl. Acad. Sci. U.S.A.">
        <title>Genome sequence of the cyanobacterium Prochlorococcus marinus SS120, a nearly minimal oxyphototrophic genome.</title>
        <authorList>
            <person name="Dufresne A."/>
            <person name="Salanoubat M."/>
            <person name="Partensky F."/>
            <person name="Artiguenave F."/>
            <person name="Axmann I.M."/>
            <person name="Barbe V."/>
            <person name="Duprat S."/>
            <person name="Galperin M.Y."/>
            <person name="Koonin E.V."/>
            <person name="Le Gall F."/>
            <person name="Makarova K.S."/>
            <person name="Ostrowski M."/>
            <person name="Oztas S."/>
            <person name="Robert C."/>
            <person name="Rogozin I.B."/>
            <person name="Scanlan D.J."/>
            <person name="Tandeau de Marsac N."/>
            <person name="Weissenbach J."/>
            <person name="Wincker P."/>
            <person name="Wolf Y.I."/>
            <person name="Hess W.R."/>
        </authorList>
    </citation>
    <scope>NUCLEOTIDE SEQUENCE [LARGE SCALE GENOMIC DNA]</scope>
    <source>
        <strain evidence="8">SARG / CCMP1375 / SS120</strain>
    </source>
</reference>
<dbReference type="NCBIfam" id="TIGR00297">
    <property type="entry name" value="TIGR00297 family protein"/>
    <property type="match status" value="1"/>
</dbReference>
<dbReference type="KEGG" id="pma:Pro_1023"/>
<proteinExistence type="inferred from homology"/>
<dbReference type="PANTHER" id="PTHR13353">
    <property type="entry name" value="TRANSMEMBRANE PROTEIN 19"/>
    <property type="match status" value="1"/>
</dbReference>
<dbReference type="PATRIC" id="fig|167539.5.peg.1074"/>
<comment type="similarity">
    <text evidence="2">Belongs to the TMEM19 family.</text>
</comment>
<dbReference type="HOGENOM" id="CLU_036918_0_1_3"/>
<name>Q7VBR9_PROMA</name>
<dbReference type="Pfam" id="PF01940">
    <property type="entry name" value="DUF92"/>
    <property type="match status" value="1"/>
</dbReference>
<evidence type="ECO:0000256" key="3">
    <source>
        <dbReference type="ARBA" id="ARBA00022692"/>
    </source>
</evidence>
<evidence type="ECO:0000256" key="6">
    <source>
        <dbReference type="SAM" id="Phobius"/>
    </source>
</evidence>
<evidence type="ECO:0000256" key="2">
    <source>
        <dbReference type="ARBA" id="ARBA00009012"/>
    </source>
</evidence>
<dbReference type="AlphaFoldDB" id="Q7VBR9"/>
<sequence length="267" mass="29562">MNQLKIFNVFSKFGYMFVNDVLVDWLTAFSLNFLLIAFAQRYPLLTRIGWVHAGILGTILWGCLGWTGWMTVVIYLVLGSLVTKIGYSYKKARGIAEGRDGRRGPENVWGSAATGAILALLFKLFSSFSQYQYIILIAFASSFSSKLADTFGSEIGKRWGRKTFLITSLKPVKAGTDGAISFEGTVASLVGSFVMTLVMYVFSFVNSFSAFLIVLLSGFVATIAESLFGAIYQDKFKWLTNEVVNFLQTSFASILSIWLALIFLTTS</sequence>
<feature type="transmembrane region" description="Helical" evidence="6">
    <location>
        <begin position="180"/>
        <end position="202"/>
    </location>
</feature>
<evidence type="ECO:0000256" key="4">
    <source>
        <dbReference type="ARBA" id="ARBA00022989"/>
    </source>
</evidence>
<accession>Q7VBR9</accession>
<dbReference type="PANTHER" id="PTHR13353:SF5">
    <property type="entry name" value="TRANSMEMBRANE PROTEIN 19"/>
    <property type="match status" value="1"/>
</dbReference>
<dbReference type="GO" id="GO:0016020">
    <property type="term" value="C:membrane"/>
    <property type="evidence" value="ECO:0007669"/>
    <property type="project" value="UniProtKB-SubCell"/>
</dbReference>
<comment type="subcellular location">
    <subcellularLocation>
        <location evidence="1">Membrane</location>
        <topology evidence="1">Multi-pass membrane protein</topology>
    </subcellularLocation>
</comment>
<feature type="transmembrane region" description="Helical" evidence="6">
    <location>
        <begin position="243"/>
        <end position="264"/>
    </location>
</feature>
<gene>
    <name evidence="7" type="ordered locus">Pro_1023</name>
</gene>
<dbReference type="RefSeq" id="WP_011125175.1">
    <property type="nucleotide sequence ID" value="NC_005042.1"/>
</dbReference>
<dbReference type="STRING" id="167539.Pro_1023"/>
<evidence type="ECO:0000256" key="1">
    <source>
        <dbReference type="ARBA" id="ARBA00004141"/>
    </source>
</evidence>
<evidence type="ECO:0000313" key="7">
    <source>
        <dbReference type="EMBL" id="AAQ00068.1"/>
    </source>
</evidence>
<keyword evidence="8" id="KW-1185">Reference proteome</keyword>
<dbReference type="eggNOG" id="COG1836">
    <property type="taxonomic scope" value="Bacteria"/>
</dbReference>
<dbReference type="Proteomes" id="UP000001420">
    <property type="component" value="Chromosome"/>
</dbReference>
<keyword evidence="4 6" id="KW-1133">Transmembrane helix</keyword>
<dbReference type="EMBL" id="AE017126">
    <property type="protein sequence ID" value="AAQ00068.1"/>
    <property type="molecule type" value="Genomic_DNA"/>
</dbReference>
<protein>
    <submittedName>
        <fullName evidence="7">Uncharacterized conserved membrane protein</fullName>
    </submittedName>
</protein>
<organism evidence="7 8">
    <name type="scientific">Prochlorococcus marinus (strain SARG / CCMP1375 / SS120)</name>
    <dbReference type="NCBI Taxonomy" id="167539"/>
    <lineage>
        <taxon>Bacteria</taxon>
        <taxon>Bacillati</taxon>
        <taxon>Cyanobacteriota</taxon>
        <taxon>Cyanophyceae</taxon>
        <taxon>Synechococcales</taxon>
        <taxon>Prochlorococcaceae</taxon>
        <taxon>Prochlorococcus</taxon>
    </lineage>
</organism>
<evidence type="ECO:0000313" key="8">
    <source>
        <dbReference type="Proteomes" id="UP000001420"/>
    </source>
</evidence>
<feature type="transmembrane region" description="Helical" evidence="6">
    <location>
        <begin position="59"/>
        <end position="87"/>
    </location>
</feature>
<feature type="transmembrane region" description="Helical" evidence="6">
    <location>
        <begin position="208"/>
        <end position="231"/>
    </location>
</feature>